<dbReference type="VEuPathDB" id="FungiDB:H310_07922"/>
<sequence length="421" mass="46466">MASARSPPQLGEGTASSHGDESDSSREGSIAPKHAKKSSHSDLTAAAVASECLHTSEVHEDQAAHTGYRGRCLYKTGKCENERALKTNGQAHNLCDMHRFRQNQNQRKLDGKNRHNRTAYSPYDRNSVKGDSPAHTLLTGTDASVDPVKHEPLKMHCSRSTEASYTASKSTIELPPRTSNRHYLPPPPLQSMTHPPSPSMQYSASFPTSSLSTSSAFPSLPHMRRSTSQTLHTPPQQPASQSVKSETFTDDITVPTPSYLKGEAREAFRSRVLQKLVNIISEEVMTTTQQNHQQLPPPQQAYEMAPPQQYQHHHEYSASYGYPSSQTYGSAPAQLPHYPAPSTYHPNVSPPRAPEYDDDQSNSFYQHQSRMPPRFLPHEASASLPKLFPVAMPTSSSPSLPSLLRAPPKESVSPNSRSYLI</sequence>
<feature type="compositionally biased region" description="Low complexity" evidence="1">
    <location>
        <begin position="393"/>
        <end position="406"/>
    </location>
</feature>
<dbReference type="EMBL" id="QUSY01000357">
    <property type="protein sequence ID" value="RHY30089.1"/>
    <property type="molecule type" value="Genomic_DNA"/>
</dbReference>
<reference evidence="2 3" key="1">
    <citation type="submission" date="2018-08" db="EMBL/GenBank/DDBJ databases">
        <title>Aphanomyces genome sequencing and annotation.</title>
        <authorList>
            <person name="Minardi D."/>
            <person name="Oidtmann B."/>
            <person name="Van Der Giezen M."/>
            <person name="Studholme D.J."/>
        </authorList>
    </citation>
    <scope>NUCLEOTIDE SEQUENCE [LARGE SCALE GENOMIC DNA]</scope>
    <source>
        <strain evidence="2 3">NJM0002</strain>
    </source>
</reference>
<evidence type="ECO:0000313" key="2">
    <source>
        <dbReference type="EMBL" id="RHY30089.1"/>
    </source>
</evidence>
<name>A0A3R6WM74_9STRA</name>
<feature type="region of interest" description="Disordered" evidence="1">
    <location>
        <begin position="105"/>
        <end position="255"/>
    </location>
</feature>
<dbReference type="AlphaFoldDB" id="A0A3R6WM74"/>
<proteinExistence type="predicted"/>
<dbReference type="Proteomes" id="UP000285060">
    <property type="component" value="Unassembled WGS sequence"/>
</dbReference>
<evidence type="ECO:0000313" key="3">
    <source>
        <dbReference type="Proteomes" id="UP000285060"/>
    </source>
</evidence>
<evidence type="ECO:0000256" key="1">
    <source>
        <dbReference type="SAM" id="MobiDB-lite"/>
    </source>
</evidence>
<feature type="compositionally biased region" description="Low complexity" evidence="1">
    <location>
        <begin position="203"/>
        <end position="220"/>
    </location>
</feature>
<feature type="region of interest" description="Disordered" evidence="1">
    <location>
        <begin position="392"/>
        <end position="421"/>
    </location>
</feature>
<feature type="compositionally biased region" description="Polar residues" evidence="1">
    <location>
        <begin position="226"/>
        <end position="246"/>
    </location>
</feature>
<feature type="compositionally biased region" description="Polar residues" evidence="1">
    <location>
        <begin position="158"/>
        <end position="171"/>
    </location>
</feature>
<feature type="region of interest" description="Disordered" evidence="1">
    <location>
        <begin position="1"/>
        <end position="44"/>
    </location>
</feature>
<feature type="region of interest" description="Disordered" evidence="1">
    <location>
        <begin position="287"/>
        <end position="369"/>
    </location>
</feature>
<keyword evidence="3" id="KW-1185">Reference proteome</keyword>
<feature type="compositionally biased region" description="Polar residues" evidence="1">
    <location>
        <begin position="412"/>
        <end position="421"/>
    </location>
</feature>
<accession>A0A3R6WM74</accession>
<organism evidence="2 3">
    <name type="scientific">Aphanomyces invadans</name>
    <dbReference type="NCBI Taxonomy" id="157072"/>
    <lineage>
        <taxon>Eukaryota</taxon>
        <taxon>Sar</taxon>
        <taxon>Stramenopiles</taxon>
        <taxon>Oomycota</taxon>
        <taxon>Saprolegniomycetes</taxon>
        <taxon>Saprolegniales</taxon>
        <taxon>Verrucalvaceae</taxon>
        <taxon>Aphanomyces</taxon>
    </lineage>
</organism>
<comment type="caution">
    <text evidence="2">The sequence shown here is derived from an EMBL/GenBank/DDBJ whole genome shotgun (WGS) entry which is preliminary data.</text>
</comment>
<feature type="compositionally biased region" description="Polar residues" evidence="1">
    <location>
        <begin position="190"/>
        <end position="202"/>
    </location>
</feature>
<protein>
    <submittedName>
        <fullName evidence="2">Uncharacterized protein</fullName>
    </submittedName>
</protein>
<gene>
    <name evidence="2" type="ORF">DYB32_004630</name>
</gene>